<dbReference type="AlphaFoldDB" id="A0AAV4PGP1"/>
<protein>
    <submittedName>
        <fullName evidence="2">Uncharacterized protein</fullName>
    </submittedName>
</protein>
<reference evidence="2 3" key="1">
    <citation type="submission" date="2021-06" db="EMBL/GenBank/DDBJ databases">
        <title>Caerostris darwini draft genome.</title>
        <authorList>
            <person name="Kono N."/>
            <person name="Arakawa K."/>
        </authorList>
    </citation>
    <scope>NUCLEOTIDE SEQUENCE [LARGE SCALE GENOMIC DNA]</scope>
</reference>
<sequence>MSIIKTICFVVNGAFSLRWLWFIHLQAPVVLYASSSSLFLQYGVYYKNSFCRKRMRGVYTPAALSELNHSLQQYNPLGSEVGLYLETGVQYHNIHSSQWRVACVKQKESKTRK</sequence>
<evidence type="ECO:0000256" key="1">
    <source>
        <dbReference type="SAM" id="Phobius"/>
    </source>
</evidence>
<name>A0AAV4PGP1_9ARAC</name>
<keyword evidence="3" id="KW-1185">Reference proteome</keyword>
<keyword evidence="1" id="KW-0812">Transmembrane</keyword>
<evidence type="ECO:0000313" key="2">
    <source>
        <dbReference type="EMBL" id="GIX95331.1"/>
    </source>
</evidence>
<keyword evidence="1" id="KW-1133">Transmembrane helix</keyword>
<feature type="transmembrane region" description="Helical" evidence="1">
    <location>
        <begin position="7"/>
        <end position="23"/>
    </location>
</feature>
<gene>
    <name evidence="2" type="ORF">CDAR_228771</name>
</gene>
<dbReference type="EMBL" id="BPLQ01002718">
    <property type="protein sequence ID" value="GIX95331.1"/>
    <property type="molecule type" value="Genomic_DNA"/>
</dbReference>
<organism evidence="2 3">
    <name type="scientific">Caerostris darwini</name>
    <dbReference type="NCBI Taxonomy" id="1538125"/>
    <lineage>
        <taxon>Eukaryota</taxon>
        <taxon>Metazoa</taxon>
        <taxon>Ecdysozoa</taxon>
        <taxon>Arthropoda</taxon>
        <taxon>Chelicerata</taxon>
        <taxon>Arachnida</taxon>
        <taxon>Araneae</taxon>
        <taxon>Araneomorphae</taxon>
        <taxon>Entelegynae</taxon>
        <taxon>Araneoidea</taxon>
        <taxon>Araneidae</taxon>
        <taxon>Caerostris</taxon>
    </lineage>
</organism>
<feature type="transmembrane region" description="Helical" evidence="1">
    <location>
        <begin position="29"/>
        <end position="46"/>
    </location>
</feature>
<keyword evidence="1" id="KW-0472">Membrane</keyword>
<comment type="caution">
    <text evidence="2">The sequence shown here is derived from an EMBL/GenBank/DDBJ whole genome shotgun (WGS) entry which is preliminary data.</text>
</comment>
<dbReference type="Proteomes" id="UP001054837">
    <property type="component" value="Unassembled WGS sequence"/>
</dbReference>
<evidence type="ECO:0000313" key="3">
    <source>
        <dbReference type="Proteomes" id="UP001054837"/>
    </source>
</evidence>
<proteinExistence type="predicted"/>
<accession>A0AAV4PGP1</accession>